<evidence type="ECO:0000256" key="5">
    <source>
        <dbReference type="SAM" id="Phobius"/>
    </source>
</evidence>
<feature type="transmembrane region" description="Helical" evidence="5">
    <location>
        <begin position="58"/>
        <end position="76"/>
    </location>
</feature>
<evidence type="ECO:0000256" key="2">
    <source>
        <dbReference type="ARBA" id="ARBA00022692"/>
    </source>
</evidence>
<reference evidence="8" key="1">
    <citation type="submission" date="2021-02" db="EMBL/GenBank/DDBJ databases">
        <authorList>
            <person name="Nowell W R."/>
        </authorList>
    </citation>
    <scope>NUCLEOTIDE SEQUENCE</scope>
</reference>
<feature type="transmembrane region" description="Helical" evidence="5">
    <location>
        <begin position="143"/>
        <end position="168"/>
    </location>
</feature>
<evidence type="ECO:0000313" key="9">
    <source>
        <dbReference type="EMBL" id="CAF3695723.1"/>
    </source>
</evidence>
<evidence type="ECO:0000313" key="8">
    <source>
        <dbReference type="EMBL" id="CAF0907018.1"/>
    </source>
</evidence>
<organism evidence="8 10">
    <name type="scientific">Adineta steineri</name>
    <dbReference type="NCBI Taxonomy" id="433720"/>
    <lineage>
        <taxon>Eukaryota</taxon>
        <taxon>Metazoa</taxon>
        <taxon>Spiralia</taxon>
        <taxon>Gnathifera</taxon>
        <taxon>Rotifera</taxon>
        <taxon>Eurotatoria</taxon>
        <taxon>Bdelloidea</taxon>
        <taxon>Adinetida</taxon>
        <taxon>Adinetidae</taxon>
        <taxon>Adineta</taxon>
    </lineage>
</organism>
<evidence type="ECO:0000256" key="3">
    <source>
        <dbReference type="ARBA" id="ARBA00022989"/>
    </source>
</evidence>
<feature type="domain" description="G-protein coupled receptors family 1 profile" evidence="6">
    <location>
        <begin position="21"/>
        <end position="293"/>
    </location>
</feature>
<sequence length="306" mass="35644">MAILSPSTVFGQIRDLTSTITNLLTLLISLSFLCIVLYKIFHFNSLQRKKFFQETSILLSLNTLFILIIRSILQFIEIDLNTIKRNYLSITEFNDSFQCRFLGYILLSIHNSLYWSFAIKSIYRFTRVIFPYRKWLHQSTTYLYIFIPMDFLLGFLTTFPIFIGFNAIYLLPNEPYCTASYMKLASLIYMPVVAFVLPLSIISICYMSIILKMRGITTIAHQQRNRRDFIVIQRIIIIIVILSIVSLPLFIDLFVYLPKGYIDPNMNSIGWVASSIDAVILAISLPFIDPKMHQLFKNRNIVDTQM</sequence>
<dbReference type="Gene3D" id="1.20.1070.10">
    <property type="entry name" value="Rhodopsin 7-helix transmembrane proteins"/>
    <property type="match status" value="1"/>
</dbReference>
<dbReference type="Proteomes" id="UP000663860">
    <property type="component" value="Unassembled WGS sequence"/>
</dbReference>
<dbReference type="InterPro" id="IPR017452">
    <property type="entry name" value="GPCR_Rhodpsn_7TM"/>
</dbReference>
<dbReference type="PRINTS" id="PR00237">
    <property type="entry name" value="GPCRRHODOPSN"/>
</dbReference>
<dbReference type="EMBL" id="CAJNOG010000080">
    <property type="protein sequence ID" value="CAF0907018.1"/>
    <property type="molecule type" value="Genomic_DNA"/>
</dbReference>
<keyword evidence="4 5" id="KW-0472">Membrane</keyword>
<dbReference type="SUPFAM" id="SSF81321">
    <property type="entry name" value="Family A G protein-coupled receptor-like"/>
    <property type="match status" value="1"/>
</dbReference>
<dbReference type="AlphaFoldDB" id="A0A814A032"/>
<dbReference type="GO" id="GO:0016020">
    <property type="term" value="C:membrane"/>
    <property type="evidence" value="ECO:0007669"/>
    <property type="project" value="UniProtKB-SubCell"/>
</dbReference>
<dbReference type="Proteomes" id="UP000663844">
    <property type="component" value="Unassembled WGS sequence"/>
</dbReference>
<comment type="subcellular location">
    <subcellularLocation>
        <location evidence="1">Membrane</location>
    </subcellularLocation>
</comment>
<keyword evidence="3 5" id="KW-1133">Transmembrane helix</keyword>
<dbReference type="EMBL" id="CAJOAZ010000679">
    <property type="protein sequence ID" value="CAF3695723.1"/>
    <property type="molecule type" value="Genomic_DNA"/>
</dbReference>
<feature type="transmembrane region" description="Helical" evidence="5">
    <location>
        <begin position="188"/>
        <end position="211"/>
    </location>
</feature>
<feature type="transmembrane region" description="Helical" evidence="5">
    <location>
        <begin position="20"/>
        <end position="38"/>
    </location>
</feature>
<feature type="transmembrane region" description="Helical" evidence="5">
    <location>
        <begin position="101"/>
        <end position="123"/>
    </location>
</feature>
<accession>A0A814A032</accession>
<evidence type="ECO:0000256" key="1">
    <source>
        <dbReference type="ARBA" id="ARBA00004370"/>
    </source>
</evidence>
<comment type="caution">
    <text evidence="8">The sequence shown here is derived from an EMBL/GenBank/DDBJ whole genome shotgun (WGS) entry which is preliminary data.</text>
</comment>
<keyword evidence="2 5" id="KW-0812">Transmembrane</keyword>
<name>A0A814A032_9BILA</name>
<dbReference type="EMBL" id="CAJNOE010000052">
    <property type="protein sequence ID" value="CAF0819638.1"/>
    <property type="molecule type" value="Genomic_DNA"/>
</dbReference>
<evidence type="ECO:0000256" key="4">
    <source>
        <dbReference type="ARBA" id="ARBA00023136"/>
    </source>
</evidence>
<dbReference type="CDD" id="cd00637">
    <property type="entry name" value="7tm_classA_rhodopsin-like"/>
    <property type="match status" value="1"/>
</dbReference>
<evidence type="ECO:0000259" key="6">
    <source>
        <dbReference type="PROSITE" id="PS50262"/>
    </source>
</evidence>
<dbReference type="PROSITE" id="PS50262">
    <property type="entry name" value="G_PROTEIN_RECEP_F1_2"/>
    <property type="match status" value="1"/>
</dbReference>
<protein>
    <recommendedName>
        <fullName evidence="6">G-protein coupled receptors family 1 profile domain-containing protein</fullName>
    </recommendedName>
</protein>
<evidence type="ECO:0000313" key="7">
    <source>
        <dbReference type="EMBL" id="CAF0819638.1"/>
    </source>
</evidence>
<feature type="transmembrane region" description="Helical" evidence="5">
    <location>
        <begin position="269"/>
        <end position="288"/>
    </location>
</feature>
<dbReference type="Pfam" id="PF00001">
    <property type="entry name" value="7tm_1"/>
    <property type="match status" value="1"/>
</dbReference>
<gene>
    <name evidence="7" type="ORF">IZO911_LOCUS7927</name>
    <name evidence="8" type="ORF">JYZ213_LOCUS10869</name>
    <name evidence="9" type="ORF">OXD698_LOCUS11925</name>
</gene>
<dbReference type="GO" id="GO:0004930">
    <property type="term" value="F:G protein-coupled receptor activity"/>
    <property type="evidence" value="ECO:0007669"/>
    <property type="project" value="InterPro"/>
</dbReference>
<dbReference type="Proteomes" id="UP000663845">
    <property type="component" value="Unassembled WGS sequence"/>
</dbReference>
<proteinExistence type="predicted"/>
<evidence type="ECO:0000313" key="10">
    <source>
        <dbReference type="Proteomes" id="UP000663845"/>
    </source>
</evidence>
<feature type="transmembrane region" description="Helical" evidence="5">
    <location>
        <begin position="231"/>
        <end position="257"/>
    </location>
</feature>
<dbReference type="InterPro" id="IPR000276">
    <property type="entry name" value="GPCR_Rhodpsn"/>
</dbReference>